<keyword evidence="13" id="KW-0460">Magnesium</keyword>
<feature type="region of interest" description="Disordered" evidence="21">
    <location>
        <begin position="355"/>
        <end position="392"/>
    </location>
</feature>
<dbReference type="GO" id="GO:0004190">
    <property type="term" value="F:aspartic-type endopeptidase activity"/>
    <property type="evidence" value="ECO:0007669"/>
    <property type="project" value="UniProtKB-KW"/>
</dbReference>
<keyword evidence="27" id="KW-1185">Reference proteome</keyword>
<evidence type="ECO:0000259" key="22">
    <source>
        <dbReference type="PROSITE" id="PS50013"/>
    </source>
</evidence>
<evidence type="ECO:0000256" key="21">
    <source>
        <dbReference type="SAM" id="MobiDB-lite"/>
    </source>
</evidence>
<dbReference type="InterPro" id="IPR023780">
    <property type="entry name" value="Chromo_domain"/>
</dbReference>
<proteinExistence type="inferred from homology"/>
<dbReference type="EC" id="3.1.26.4" evidence="3"/>
<evidence type="ECO:0000256" key="10">
    <source>
        <dbReference type="ARBA" id="ARBA00022750"/>
    </source>
</evidence>
<keyword evidence="18" id="KW-0233">DNA recombination</keyword>
<dbReference type="Gene3D" id="3.10.20.370">
    <property type="match status" value="1"/>
</dbReference>
<dbReference type="GO" id="GO:0015074">
    <property type="term" value="P:DNA integration"/>
    <property type="evidence" value="ECO:0007669"/>
    <property type="project" value="UniProtKB-KW"/>
</dbReference>
<dbReference type="EC" id="2.7.7.49" evidence="4"/>
<dbReference type="GO" id="GO:0005634">
    <property type="term" value="C:nucleus"/>
    <property type="evidence" value="ECO:0007669"/>
    <property type="project" value="UniProtKB-SubCell"/>
</dbReference>
<dbReference type="CDD" id="cd01650">
    <property type="entry name" value="RT_nLTR_like"/>
    <property type="match status" value="1"/>
</dbReference>
<comment type="caution">
    <text evidence="26">The sequence shown here is derived from an EMBL/GenBank/DDBJ whole genome shotgun (WGS) entry which is preliminary data.</text>
</comment>
<dbReference type="InterPro" id="IPR043502">
    <property type="entry name" value="DNA/RNA_pol_sf"/>
</dbReference>
<feature type="domain" description="Chromo" evidence="22">
    <location>
        <begin position="2220"/>
        <end position="2278"/>
    </location>
</feature>
<keyword evidence="20" id="KW-0862">Zinc</keyword>
<keyword evidence="7" id="KW-0548">Nucleotidyltransferase</keyword>
<gene>
    <name evidence="26" type="ORF">M9458_054175</name>
</gene>
<comment type="subcellular location">
    <subcellularLocation>
        <location evidence="1">Nucleus</location>
    </subcellularLocation>
</comment>
<name>A0ABD0MP87_CIRMR</name>
<dbReference type="InterPro" id="IPR036875">
    <property type="entry name" value="Znf_CCHC_sf"/>
</dbReference>
<evidence type="ECO:0000256" key="3">
    <source>
        <dbReference type="ARBA" id="ARBA00012180"/>
    </source>
</evidence>
<dbReference type="GO" id="GO:0003964">
    <property type="term" value="F:RNA-directed DNA polymerase activity"/>
    <property type="evidence" value="ECO:0007669"/>
    <property type="project" value="UniProtKB-KW"/>
</dbReference>
<dbReference type="InterPro" id="IPR043128">
    <property type="entry name" value="Rev_trsase/Diguanyl_cyclase"/>
</dbReference>
<evidence type="ECO:0000256" key="19">
    <source>
        <dbReference type="ARBA" id="ARBA00039658"/>
    </source>
</evidence>
<sequence>ALTTQAAYFQQTRKKMPLQPLLESTCCTNCHRLLQRIVVLETKLLAGLPRQAEHSADHRHGPPQHTASESREPSESQQFISVEEQAETDRHTNQWHKQGARPKGTQDIRLSRVSRIAAVASSTPDMAMTRLAKTGILPPPIQLENRFEALMNVGEESPNVIEHGANEPAANIATNRCSRSSRQRHSAQSAAEPRTLIVGDSIIRNISSRTTTTCCFPQATVSDVNRELRNILMKHKTANRIIIHVGKNDIRKEQSELLKKDFSELIETLRRIEAQPFISGPLPARGTNMFSRLLGLNTWLQRTCSQKGVNFIDNFNLFWGHRQLFKLDGLHPSKLGARVLKDNIYFSLRHPSVECASPPNMNGTHTPGQSMSDHRTSHQLQSRHVVDASHKDIDNTTQPQQALLMDTIPAEPCPLSSSQTDCDVLQQLQDSAPKDDFLINSQKSQDNIFQPLETPEPQPRSPDTLSLSPASPLLSFSQKMEELVYAGTRLSHSFAASPQISNKKRRAPQPPKPAGPARPPPSSRALRPLPQRQGPNPPPSAVGELKTTDNSSHSNIQKCLHNKREPSVPVAFSISVLSRDRKSKAFSSLTHLICGLLGEVVVCINENTSVLFMKAISSMPSISADSVDLLLESFNSKVKNVIDDIAPVKTKLEIHYSIYKDSLHAFNVELATARQKFFSNLINSNLNNTHTLFATVERLTNPPSQIPSEMLSDSKCNDFASFFSEKIINIRKVISTSSSYAEVRQIQPQFQKEVTLSVLEAIDSKTLKEIVQHLKSSTCNLDTLPTSFFKSVFNCLEADLLEVVNTSLLSGTFPNSLKTAVVKPLLKKSNLDNTILSNYRPISNLPYIGKIIEKVVFNQLNNYLNSNGYLDNFQSGFRPHHSTETALVKIINNIHLNSDSGKISVLVLLDPSAAFDTVDHNILLERLENWVGLSGMALSWFRSYLEGRGYYVSIGEHQSKWTPMTCGVPQGSILVPLLFSLYMLPLSQIMRKNQIAYHSYADDTQIYVSSSPNDYSPIDSLCQCIDEINSWMCQNFLQLNKEKTEVITFRSKEEVLKVNAYLDARGHTTKNQVRNLGVILESDLSFSSHFKAVTKSAYYHLKNIARTRCFVSSQDLEKLVHAFITSRVDYCNGLLTGLPKKGSTKLTLEERERRLRSNLCLYCGQAGHIRANCPTRPPRPSSSVSSDELFSNRCELPITIVFGEVSVATFALIDSGAAGNFIDADFVATNHLPVLPCSPSVTVAALDGRPLGSGRIHHTTDDLTLRIEPSHQETIRLFIISSPQSPVILGYPWLHLHGPTITWANRTITRWSPHCHQHCLQSPARLDHQPQIQAPAYSIPAEYQDLLEAFSRTKATHLPAHRPGDCAIDLVPGAVPPRGRIFPLSHAESEAMNTYIQEELAKGFIRPSTSPASAGFFFVKKKDGGLRPCIDYRGLNEVTIKYRYPLPLVPAALEQLRSAKIFTKLDLRSAYNLIRIRAGDEWKTAFSTTSGHYEYRVMPFGLANSPSYFQAFINEVFRDMLNRFVIVYIDDILIFSNSLHEHVSHVRAVLQRLISHHLYAKEEKCEFHQDKISFLGYVISSEGVAMDEKKVNAVLNWPRPTTLKELQRFLGFANFYRRFIRHFSTVAAPLSAMVKKGTSRLTWTQPALQAFDDLRHRFTTAPILHHPDPERPFIVEDACVGAVLSQRQGEPGKTFPCAYYSHKLTPAERNYDVGNRELLAIKLALEEWRHWLEGARHPFMVLTDHKNLEYLRSAKLLNHRQARWSLFFTRFDFEVTYRPGSQNTKADALSRIHEPETPISSSETILPSSVIVAPVVWDILTEIREAQTQDPTPAECPDNRTYVPPELRSRVLTEIHSAPSSGHPGIEATLHLVSNRFWWPSLRSDTINHIRGCSVCNTTKVPRRLPAGLLQPLPVPQRPWSHLAIDFITDLPPSKGHTTILTIVDRFSKGCRLIPLPKLPTALETAELLCNWVFRIYGLPEDIVSDRGPQFTSRLWASFFHLLGVNISLTSGYHPQANSQAERLNQELIRFLRSYCQNHQEEWSRYLFWAEYAQNSLRKPATNLTPFQCTLGFQPPMFPWSGEPSELPAVNSWFQRSEETWDQAHVHLQRAVHRTRIQADRRRRPNSPYEPGQWVWLSTRDLRLRLPCKKLSPRYVGPFKIIKQITPVSFRLALPAEYRISPTFHVSLFKPAVGPEGVENLDETAAQEPPPAIVDGEEVYRVNTILDSRRRRGRLQYLVDWEGFGPEERSWVDVEDILDPSLTTDFHSLHPDRPAPRRRGRPRRVARRGGALSQTQSLWLPPTAVSGNHPRTFNTLQFPSPRTWDPAFRFRAARVTSARSAILGRRFGGFLAKFCLAMLAILSVIFTDCLLVTDWTVYCLCEPVLPALYCISPVIRIIPFDRRLPRPSAWTIVTPLDLPALYQSAVVELCLFNSSLSNKRLHMDPTSPDSFMTTLQRPLDSCSSSRTLLPGF</sequence>
<dbReference type="Gene3D" id="2.40.70.10">
    <property type="entry name" value="Acid Proteases"/>
    <property type="match status" value="1"/>
</dbReference>
<evidence type="ECO:0000313" key="27">
    <source>
        <dbReference type="Proteomes" id="UP001529510"/>
    </source>
</evidence>
<feature type="region of interest" description="Disordered" evidence="21">
    <location>
        <begin position="449"/>
        <end position="471"/>
    </location>
</feature>
<evidence type="ECO:0000256" key="13">
    <source>
        <dbReference type="ARBA" id="ARBA00022842"/>
    </source>
</evidence>
<evidence type="ECO:0000256" key="15">
    <source>
        <dbReference type="ARBA" id="ARBA00022918"/>
    </source>
</evidence>
<evidence type="ECO:0000259" key="23">
    <source>
        <dbReference type="PROSITE" id="PS50158"/>
    </source>
</evidence>
<dbReference type="Pfam" id="PF17921">
    <property type="entry name" value="Integrase_H2C2"/>
    <property type="match status" value="1"/>
</dbReference>
<evidence type="ECO:0000256" key="16">
    <source>
        <dbReference type="ARBA" id="ARBA00022932"/>
    </source>
</evidence>
<dbReference type="Gene3D" id="3.40.50.12700">
    <property type="match status" value="1"/>
</dbReference>
<dbReference type="Gene3D" id="3.10.10.10">
    <property type="entry name" value="HIV Type 1 Reverse Transcriptase, subunit A, domain 1"/>
    <property type="match status" value="1"/>
</dbReference>
<dbReference type="SUPFAM" id="SSF53098">
    <property type="entry name" value="Ribonuclease H-like"/>
    <property type="match status" value="1"/>
</dbReference>
<keyword evidence="9" id="KW-0479">Metal-binding</keyword>
<keyword evidence="14" id="KW-0229">DNA integration</keyword>
<dbReference type="SUPFAM" id="SSF56672">
    <property type="entry name" value="DNA/RNA polymerases"/>
    <property type="match status" value="2"/>
</dbReference>
<evidence type="ECO:0000256" key="9">
    <source>
        <dbReference type="ARBA" id="ARBA00022723"/>
    </source>
</evidence>
<dbReference type="InterPro" id="IPR050951">
    <property type="entry name" value="Retrovirus_Pol_polyprotein"/>
</dbReference>
<dbReference type="InterPro" id="IPR001584">
    <property type="entry name" value="Integrase_cat-core"/>
</dbReference>
<accession>A0ABD0MP87</accession>
<feature type="compositionally biased region" description="Low complexity" evidence="21">
    <location>
        <begin position="461"/>
        <end position="471"/>
    </location>
</feature>
<dbReference type="Pfam" id="PF00385">
    <property type="entry name" value="Chromo"/>
    <property type="match status" value="1"/>
</dbReference>
<feature type="compositionally biased region" description="Pro residues" evidence="21">
    <location>
        <begin position="508"/>
        <end position="522"/>
    </location>
</feature>
<dbReference type="GO" id="GO:0008270">
    <property type="term" value="F:zinc ion binding"/>
    <property type="evidence" value="ECO:0007669"/>
    <property type="project" value="UniProtKB-KW"/>
</dbReference>
<feature type="domain" description="Integrase catalytic" evidence="25">
    <location>
        <begin position="1915"/>
        <end position="2074"/>
    </location>
</feature>
<evidence type="ECO:0000256" key="11">
    <source>
        <dbReference type="ARBA" id="ARBA00022759"/>
    </source>
</evidence>
<dbReference type="GO" id="GO:0003677">
    <property type="term" value="F:DNA binding"/>
    <property type="evidence" value="ECO:0007669"/>
    <property type="project" value="UniProtKB-KW"/>
</dbReference>
<keyword evidence="17" id="KW-0238">DNA-binding</keyword>
<dbReference type="Pfam" id="PF24626">
    <property type="entry name" value="SH3_Tf2-1"/>
    <property type="match status" value="1"/>
</dbReference>
<dbReference type="CDD" id="cd09274">
    <property type="entry name" value="RNase_HI_RT_Ty3"/>
    <property type="match status" value="1"/>
</dbReference>
<feature type="compositionally biased region" description="Low complexity" evidence="21">
    <location>
        <begin position="523"/>
        <end position="534"/>
    </location>
</feature>
<keyword evidence="16" id="KW-0239">DNA-directed DNA polymerase</keyword>
<dbReference type="SUPFAM" id="SSF52266">
    <property type="entry name" value="SGNH hydrolase"/>
    <property type="match status" value="1"/>
</dbReference>
<dbReference type="InterPro" id="IPR000477">
    <property type="entry name" value="RT_dom"/>
</dbReference>
<dbReference type="Pfam" id="PF00665">
    <property type="entry name" value="rve"/>
    <property type="match status" value="1"/>
</dbReference>
<dbReference type="Gene3D" id="1.10.340.70">
    <property type="match status" value="1"/>
</dbReference>
<dbReference type="Gene3D" id="2.40.50.40">
    <property type="match status" value="1"/>
</dbReference>
<dbReference type="FunFam" id="3.30.420.10:FF:000032">
    <property type="entry name" value="Retrovirus-related Pol polyprotein from transposon 297-like Protein"/>
    <property type="match status" value="1"/>
</dbReference>
<evidence type="ECO:0000313" key="26">
    <source>
        <dbReference type="EMBL" id="KAL0150582.1"/>
    </source>
</evidence>
<feature type="compositionally biased region" description="Basic residues" evidence="21">
    <location>
        <begin position="2276"/>
        <end position="2287"/>
    </location>
</feature>
<comment type="similarity">
    <text evidence="2">Belongs to the beta type-B retroviral polymerase family. HERV class-II K(HML-2) pol subfamily.</text>
</comment>
<evidence type="ECO:0000256" key="7">
    <source>
        <dbReference type="ARBA" id="ARBA00022695"/>
    </source>
</evidence>
<keyword evidence="20" id="KW-0863">Zinc-finger</keyword>
<dbReference type="CDD" id="cd01647">
    <property type="entry name" value="RT_LTR"/>
    <property type="match status" value="1"/>
</dbReference>
<dbReference type="GO" id="GO:0006508">
    <property type="term" value="P:proteolysis"/>
    <property type="evidence" value="ECO:0007669"/>
    <property type="project" value="UniProtKB-KW"/>
</dbReference>
<dbReference type="Proteomes" id="UP001529510">
    <property type="component" value="Unassembled WGS sequence"/>
</dbReference>
<dbReference type="GO" id="GO:0004523">
    <property type="term" value="F:RNA-DNA hybrid ribonuclease activity"/>
    <property type="evidence" value="ECO:0007669"/>
    <property type="project" value="UniProtKB-EC"/>
</dbReference>
<reference evidence="26 27" key="1">
    <citation type="submission" date="2024-05" db="EMBL/GenBank/DDBJ databases">
        <title>Genome sequencing and assembly of Indian major carp, Cirrhinus mrigala (Hamilton, 1822).</title>
        <authorList>
            <person name="Mohindra V."/>
            <person name="Chowdhury L.M."/>
            <person name="Lal K."/>
            <person name="Jena J.K."/>
        </authorList>
    </citation>
    <scope>NUCLEOTIDE SEQUENCE [LARGE SCALE GENOMIC DNA]</scope>
    <source>
        <strain evidence="26">CM1030</strain>
        <tissue evidence="26">Blood</tissue>
    </source>
</reference>
<keyword evidence="12" id="KW-0378">Hydrolase</keyword>
<evidence type="ECO:0000256" key="20">
    <source>
        <dbReference type="PROSITE-ProRule" id="PRU00047"/>
    </source>
</evidence>
<dbReference type="SMART" id="SM00298">
    <property type="entry name" value="CHROMO"/>
    <property type="match status" value="1"/>
</dbReference>
<dbReference type="Gene3D" id="4.10.60.10">
    <property type="entry name" value="Zinc finger, CCHC-type"/>
    <property type="match status" value="1"/>
</dbReference>
<dbReference type="PANTHER" id="PTHR37984:SF5">
    <property type="entry name" value="PROTEIN NYNRIN-LIKE"/>
    <property type="match status" value="1"/>
</dbReference>
<dbReference type="PROSITE" id="PS50994">
    <property type="entry name" value="INTEGRASE"/>
    <property type="match status" value="1"/>
</dbReference>
<feature type="compositionally biased region" description="Polar residues" evidence="21">
    <location>
        <begin position="359"/>
        <end position="371"/>
    </location>
</feature>
<dbReference type="SUPFAM" id="SSF57756">
    <property type="entry name" value="Retrovirus zinc finger-like domains"/>
    <property type="match status" value="1"/>
</dbReference>
<dbReference type="EMBL" id="JAMKFB020000292">
    <property type="protein sequence ID" value="KAL0150582.1"/>
    <property type="molecule type" value="Genomic_DNA"/>
</dbReference>
<dbReference type="InterPro" id="IPR012337">
    <property type="entry name" value="RNaseH-like_sf"/>
</dbReference>
<feature type="domain" description="CCHC-type" evidence="23">
    <location>
        <begin position="1160"/>
        <end position="1174"/>
    </location>
</feature>
<dbReference type="InterPro" id="IPR013830">
    <property type="entry name" value="SGNH_hydro"/>
</dbReference>
<evidence type="ECO:0000256" key="1">
    <source>
        <dbReference type="ARBA" id="ARBA00004123"/>
    </source>
</evidence>
<dbReference type="Pfam" id="PF00078">
    <property type="entry name" value="RVT_1"/>
    <property type="match status" value="2"/>
</dbReference>
<evidence type="ECO:0000256" key="17">
    <source>
        <dbReference type="ARBA" id="ARBA00023125"/>
    </source>
</evidence>
<dbReference type="InterPro" id="IPR041373">
    <property type="entry name" value="RT_RNaseH"/>
</dbReference>
<dbReference type="GO" id="GO:0003887">
    <property type="term" value="F:DNA-directed DNA polymerase activity"/>
    <property type="evidence" value="ECO:0007669"/>
    <property type="project" value="UniProtKB-KW"/>
</dbReference>
<feature type="region of interest" description="Disordered" evidence="21">
    <location>
        <begin position="2265"/>
        <end position="2293"/>
    </location>
</feature>
<keyword evidence="15" id="KW-0695">RNA-directed DNA polymerase</keyword>
<dbReference type="Pfam" id="PF13472">
    <property type="entry name" value="Lipase_GDSL_2"/>
    <property type="match status" value="1"/>
</dbReference>
<evidence type="ECO:0000256" key="2">
    <source>
        <dbReference type="ARBA" id="ARBA00010879"/>
    </source>
</evidence>
<feature type="domain" description="Reverse transcriptase" evidence="24">
    <location>
        <begin position="1400"/>
        <end position="1579"/>
    </location>
</feature>
<dbReference type="PROSITE" id="PS50013">
    <property type="entry name" value="CHROMO_2"/>
    <property type="match status" value="1"/>
</dbReference>
<feature type="compositionally biased region" description="Basic and acidic residues" evidence="21">
    <location>
        <begin position="51"/>
        <end position="60"/>
    </location>
</feature>
<dbReference type="FunFam" id="3.30.70.270:FF:000020">
    <property type="entry name" value="Transposon Tf2-6 polyprotein-like Protein"/>
    <property type="match status" value="1"/>
</dbReference>
<feature type="domain" description="Reverse transcriptase" evidence="24">
    <location>
        <begin position="806"/>
        <end position="1080"/>
    </location>
</feature>
<dbReference type="PROSITE" id="PS50878">
    <property type="entry name" value="RT_POL"/>
    <property type="match status" value="2"/>
</dbReference>
<evidence type="ECO:0000256" key="6">
    <source>
        <dbReference type="ARBA" id="ARBA00022679"/>
    </source>
</evidence>
<keyword evidence="10" id="KW-0064">Aspartyl protease</keyword>
<dbReference type="InterPro" id="IPR041588">
    <property type="entry name" value="Integrase_H2C2"/>
</dbReference>
<evidence type="ECO:0000259" key="24">
    <source>
        <dbReference type="PROSITE" id="PS50878"/>
    </source>
</evidence>
<keyword evidence="5" id="KW-0645">Protease</keyword>
<dbReference type="InterPro" id="IPR000953">
    <property type="entry name" value="Chromo/chromo_shadow_dom"/>
</dbReference>
<dbReference type="InterPro" id="IPR036397">
    <property type="entry name" value="RNaseH_sf"/>
</dbReference>
<evidence type="ECO:0000259" key="25">
    <source>
        <dbReference type="PROSITE" id="PS50994"/>
    </source>
</evidence>
<dbReference type="InterPro" id="IPR001878">
    <property type="entry name" value="Znf_CCHC"/>
</dbReference>
<dbReference type="InterPro" id="IPR056924">
    <property type="entry name" value="SH3_Tf2-1"/>
</dbReference>
<evidence type="ECO:0000256" key="8">
    <source>
        <dbReference type="ARBA" id="ARBA00022722"/>
    </source>
</evidence>
<protein>
    <recommendedName>
        <fullName evidence="19">Gypsy retrotransposon integrase-like protein 1</fullName>
        <ecNumber evidence="4">2.7.7.49</ecNumber>
        <ecNumber evidence="3">3.1.26.4</ecNumber>
    </recommendedName>
</protein>
<evidence type="ECO:0000256" key="12">
    <source>
        <dbReference type="ARBA" id="ARBA00022801"/>
    </source>
</evidence>
<keyword evidence="8" id="KW-0540">Nuclease</keyword>
<dbReference type="InterPro" id="IPR016197">
    <property type="entry name" value="Chromo-like_dom_sf"/>
</dbReference>
<evidence type="ECO:0000256" key="4">
    <source>
        <dbReference type="ARBA" id="ARBA00012493"/>
    </source>
</evidence>
<dbReference type="CDD" id="cd00303">
    <property type="entry name" value="retropepsin_like"/>
    <property type="match status" value="1"/>
</dbReference>
<dbReference type="Pfam" id="PF17917">
    <property type="entry name" value="RT_RNaseH"/>
    <property type="match status" value="1"/>
</dbReference>
<keyword evidence="6" id="KW-0808">Transferase</keyword>
<dbReference type="SUPFAM" id="SSF54160">
    <property type="entry name" value="Chromo domain-like"/>
    <property type="match status" value="1"/>
</dbReference>
<feature type="region of interest" description="Disordered" evidence="21">
    <location>
        <begin position="495"/>
        <end position="555"/>
    </location>
</feature>
<evidence type="ECO:0000256" key="18">
    <source>
        <dbReference type="ARBA" id="ARBA00023172"/>
    </source>
</evidence>
<dbReference type="SMART" id="SM00343">
    <property type="entry name" value="ZnF_C2HC"/>
    <property type="match status" value="1"/>
</dbReference>
<dbReference type="Gene3D" id="3.30.420.10">
    <property type="entry name" value="Ribonuclease H-like superfamily/Ribonuclease H"/>
    <property type="match status" value="1"/>
</dbReference>
<feature type="non-terminal residue" evidence="26">
    <location>
        <position position="1"/>
    </location>
</feature>
<evidence type="ECO:0000256" key="5">
    <source>
        <dbReference type="ARBA" id="ARBA00022670"/>
    </source>
</evidence>
<organism evidence="26 27">
    <name type="scientific">Cirrhinus mrigala</name>
    <name type="common">Mrigala</name>
    <dbReference type="NCBI Taxonomy" id="683832"/>
    <lineage>
        <taxon>Eukaryota</taxon>
        <taxon>Metazoa</taxon>
        <taxon>Chordata</taxon>
        <taxon>Craniata</taxon>
        <taxon>Vertebrata</taxon>
        <taxon>Euteleostomi</taxon>
        <taxon>Actinopterygii</taxon>
        <taxon>Neopterygii</taxon>
        <taxon>Teleostei</taxon>
        <taxon>Ostariophysi</taxon>
        <taxon>Cypriniformes</taxon>
        <taxon>Cyprinidae</taxon>
        <taxon>Labeoninae</taxon>
        <taxon>Labeonini</taxon>
        <taxon>Cirrhinus</taxon>
    </lineage>
</organism>
<dbReference type="GO" id="GO:0006310">
    <property type="term" value="P:DNA recombination"/>
    <property type="evidence" value="ECO:0007669"/>
    <property type="project" value="UniProtKB-KW"/>
</dbReference>
<dbReference type="PANTHER" id="PTHR37984">
    <property type="entry name" value="PROTEIN CBG26694"/>
    <property type="match status" value="1"/>
</dbReference>
<dbReference type="InterPro" id="IPR021109">
    <property type="entry name" value="Peptidase_aspartic_dom_sf"/>
</dbReference>
<keyword evidence="11" id="KW-0255">Endonuclease</keyword>
<feature type="region of interest" description="Disordered" evidence="21">
    <location>
        <begin position="50"/>
        <end position="109"/>
    </location>
</feature>
<dbReference type="PROSITE" id="PS50158">
    <property type="entry name" value="ZF_CCHC"/>
    <property type="match status" value="1"/>
</dbReference>
<evidence type="ECO:0000256" key="14">
    <source>
        <dbReference type="ARBA" id="ARBA00022908"/>
    </source>
</evidence>
<dbReference type="Gene3D" id="3.40.50.12690">
    <property type="match status" value="1"/>
</dbReference>
<dbReference type="FunFam" id="1.10.340.70:FF:000001">
    <property type="entry name" value="Retrovirus-related Pol polyprotein from transposon gypsy-like Protein"/>
    <property type="match status" value="1"/>
</dbReference>
<dbReference type="Gene3D" id="3.30.70.270">
    <property type="match status" value="2"/>
</dbReference>